<reference evidence="2 3" key="1">
    <citation type="journal article" date="2018" name="Nat. Ecol. Evol.">
        <title>Pezizomycetes genomes reveal the molecular basis of ectomycorrhizal truffle lifestyle.</title>
        <authorList>
            <person name="Murat C."/>
            <person name="Payen T."/>
            <person name="Noel B."/>
            <person name="Kuo A."/>
            <person name="Morin E."/>
            <person name="Chen J."/>
            <person name="Kohler A."/>
            <person name="Krizsan K."/>
            <person name="Balestrini R."/>
            <person name="Da Silva C."/>
            <person name="Montanini B."/>
            <person name="Hainaut M."/>
            <person name="Levati E."/>
            <person name="Barry K.W."/>
            <person name="Belfiori B."/>
            <person name="Cichocki N."/>
            <person name="Clum A."/>
            <person name="Dockter R.B."/>
            <person name="Fauchery L."/>
            <person name="Guy J."/>
            <person name="Iotti M."/>
            <person name="Le Tacon F."/>
            <person name="Lindquist E.A."/>
            <person name="Lipzen A."/>
            <person name="Malagnac F."/>
            <person name="Mello A."/>
            <person name="Molinier V."/>
            <person name="Miyauchi S."/>
            <person name="Poulain J."/>
            <person name="Riccioni C."/>
            <person name="Rubini A."/>
            <person name="Sitrit Y."/>
            <person name="Splivallo R."/>
            <person name="Traeger S."/>
            <person name="Wang M."/>
            <person name="Zifcakova L."/>
            <person name="Wipf D."/>
            <person name="Zambonelli A."/>
            <person name="Paolocci F."/>
            <person name="Nowrousian M."/>
            <person name="Ottonello S."/>
            <person name="Baldrian P."/>
            <person name="Spatafora J.W."/>
            <person name="Henrissat B."/>
            <person name="Nagy L.G."/>
            <person name="Aury J.M."/>
            <person name="Wincker P."/>
            <person name="Grigoriev I.V."/>
            <person name="Bonfante P."/>
            <person name="Martin F.M."/>
        </authorList>
    </citation>
    <scope>NUCLEOTIDE SEQUENCE [LARGE SCALE GENOMIC DNA]</scope>
    <source>
        <strain evidence="2 3">120613-1</strain>
    </source>
</reference>
<dbReference type="EMBL" id="ML120382">
    <property type="protein sequence ID" value="RPB00243.1"/>
    <property type="molecule type" value="Genomic_DNA"/>
</dbReference>
<accession>A0A3N4JPR1</accession>
<feature type="transmembrane region" description="Helical" evidence="1">
    <location>
        <begin position="12"/>
        <end position="34"/>
    </location>
</feature>
<keyword evidence="1" id="KW-0812">Transmembrane</keyword>
<evidence type="ECO:0000256" key="1">
    <source>
        <dbReference type="SAM" id="Phobius"/>
    </source>
</evidence>
<proteinExistence type="predicted"/>
<dbReference type="AlphaFoldDB" id="A0A3N4JPR1"/>
<organism evidence="2 3">
    <name type="scientific">Choiromyces venosus 120613-1</name>
    <dbReference type="NCBI Taxonomy" id="1336337"/>
    <lineage>
        <taxon>Eukaryota</taxon>
        <taxon>Fungi</taxon>
        <taxon>Dikarya</taxon>
        <taxon>Ascomycota</taxon>
        <taxon>Pezizomycotina</taxon>
        <taxon>Pezizomycetes</taxon>
        <taxon>Pezizales</taxon>
        <taxon>Tuberaceae</taxon>
        <taxon>Choiromyces</taxon>
    </lineage>
</organism>
<protein>
    <submittedName>
        <fullName evidence="2">Uncharacterized protein</fullName>
    </submittedName>
</protein>
<dbReference type="Proteomes" id="UP000276215">
    <property type="component" value="Unassembled WGS sequence"/>
</dbReference>
<keyword evidence="3" id="KW-1185">Reference proteome</keyword>
<keyword evidence="1" id="KW-1133">Transmembrane helix</keyword>
<evidence type="ECO:0000313" key="3">
    <source>
        <dbReference type="Proteomes" id="UP000276215"/>
    </source>
</evidence>
<name>A0A3N4JPR1_9PEZI</name>
<gene>
    <name evidence="2" type="ORF">L873DRAFT_839391</name>
</gene>
<sequence>MSSKNINFAPNHILLHSWVSLIPISISIHIPHLISSFLNSTNFNLTSFSSVNSTLFSTPFHFLSSGAFVSSRKPSRYPSSISLTDTPAGNFSFFYALFFPSLFFHSPSTLGTLPIFFHSTLPSTITISSSATTRSVTSASATFSTDSPSTCALSLFQPLSLMPPTNISLNFSILSFTAV</sequence>
<evidence type="ECO:0000313" key="2">
    <source>
        <dbReference type="EMBL" id="RPB00243.1"/>
    </source>
</evidence>
<keyword evidence="1" id="KW-0472">Membrane</keyword>
<feature type="transmembrane region" description="Helical" evidence="1">
    <location>
        <begin position="92"/>
        <end position="117"/>
    </location>
</feature>